<dbReference type="AlphaFoldDB" id="A0A5J4X7B5"/>
<comment type="caution">
    <text evidence="2">The sequence shown here is derived from an EMBL/GenBank/DDBJ whole genome shotgun (WGS) entry which is preliminary data.</text>
</comment>
<name>A0A5J4X7B5_9EUKA</name>
<proteinExistence type="predicted"/>
<evidence type="ECO:0000313" key="2">
    <source>
        <dbReference type="EMBL" id="KAA6403140.1"/>
    </source>
</evidence>
<organism evidence="2 3">
    <name type="scientific">Streblomastix strix</name>
    <dbReference type="NCBI Taxonomy" id="222440"/>
    <lineage>
        <taxon>Eukaryota</taxon>
        <taxon>Metamonada</taxon>
        <taxon>Preaxostyla</taxon>
        <taxon>Oxymonadida</taxon>
        <taxon>Streblomastigidae</taxon>
        <taxon>Streblomastix</taxon>
    </lineage>
</organism>
<reference evidence="2 3" key="1">
    <citation type="submission" date="2019-03" db="EMBL/GenBank/DDBJ databases">
        <title>Single cell metagenomics reveals metabolic interactions within the superorganism composed of flagellate Streblomastix strix and complex community of Bacteroidetes bacteria on its surface.</title>
        <authorList>
            <person name="Treitli S.C."/>
            <person name="Kolisko M."/>
            <person name="Husnik F."/>
            <person name="Keeling P."/>
            <person name="Hampl V."/>
        </authorList>
    </citation>
    <scope>NUCLEOTIDE SEQUENCE [LARGE SCALE GENOMIC DNA]</scope>
    <source>
        <strain evidence="2">ST1C</strain>
    </source>
</reference>
<evidence type="ECO:0000256" key="1">
    <source>
        <dbReference type="SAM" id="MobiDB-lite"/>
    </source>
</evidence>
<dbReference type="EMBL" id="SNRW01000134">
    <property type="protein sequence ID" value="KAA6403140.1"/>
    <property type="molecule type" value="Genomic_DNA"/>
</dbReference>
<feature type="compositionally biased region" description="Basic residues" evidence="1">
    <location>
        <begin position="8"/>
        <end position="20"/>
    </location>
</feature>
<dbReference type="Proteomes" id="UP000324800">
    <property type="component" value="Unassembled WGS sequence"/>
</dbReference>
<protein>
    <submittedName>
        <fullName evidence="2">Uncharacterized protein</fullName>
    </submittedName>
</protein>
<accession>A0A5J4X7B5</accession>
<sequence length="277" mass="31788">MGQETVKKLSHHSISIHHKSSPTSDQQNSNSQSKDITDFDVDKLAMEILGNDDGIGLDHFFVKQVSNIDGEDKLSCPRHEIERQDEEIKGDINTQVESGNDLGLKFAFESHCQVQRFSQDWQQDSNLFSVIADDPLLDLAGSEEDETDIPLINEEEEEFNQGQKIDNKELNEIEANKKYDWVYDKEKERQKEKELIDVNKKKRNKQLTGLLEAEEEEDDDDDDDVEEEDKQTNDGQLKDAVESDIPINGPKIDKTIIVGSKKKKQSKVLWAWQKLDD</sequence>
<evidence type="ECO:0000313" key="3">
    <source>
        <dbReference type="Proteomes" id="UP000324800"/>
    </source>
</evidence>
<gene>
    <name evidence="2" type="ORF">EZS28_001328</name>
</gene>
<feature type="region of interest" description="Disordered" evidence="1">
    <location>
        <begin position="206"/>
        <end position="253"/>
    </location>
</feature>
<feature type="compositionally biased region" description="Low complexity" evidence="1">
    <location>
        <begin position="21"/>
        <end position="33"/>
    </location>
</feature>
<feature type="region of interest" description="Disordered" evidence="1">
    <location>
        <begin position="1"/>
        <end position="36"/>
    </location>
</feature>
<feature type="compositionally biased region" description="Acidic residues" evidence="1">
    <location>
        <begin position="212"/>
        <end position="229"/>
    </location>
</feature>
<feature type="compositionally biased region" description="Basic and acidic residues" evidence="1">
    <location>
        <begin position="230"/>
        <end position="241"/>
    </location>
</feature>